<dbReference type="GO" id="GO:0030288">
    <property type="term" value="C:outer membrane-bounded periplasmic space"/>
    <property type="evidence" value="ECO:0007669"/>
    <property type="project" value="TreeGrafter"/>
</dbReference>
<dbReference type="RefSeq" id="WP_188598022.1">
    <property type="nucleotide sequence ID" value="NZ_BMJW01000001.1"/>
</dbReference>
<evidence type="ECO:0000256" key="2">
    <source>
        <dbReference type="ARBA" id="ARBA00022670"/>
    </source>
</evidence>
<evidence type="ECO:0000313" key="7">
    <source>
        <dbReference type="EMBL" id="GGG93603.1"/>
    </source>
</evidence>
<dbReference type="Gene3D" id="2.30.42.10">
    <property type="match status" value="1"/>
</dbReference>
<dbReference type="SUPFAM" id="SSF52096">
    <property type="entry name" value="ClpP/crotonase"/>
    <property type="match status" value="1"/>
</dbReference>
<keyword evidence="4 5" id="KW-0720">Serine protease</keyword>
<evidence type="ECO:0000256" key="4">
    <source>
        <dbReference type="ARBA" id="ARBA00022825"/>
    </source>
</evidence>
<dbReference type="EMBL" id="BMJW01000001">
    <property type="protein sequence ID" value="GGG93603.1"/>
    <property type="molecule type" value="Genomic_DNA"/>
</dbReference>
<evidence type="ECO:0000256" key="3">
    <source>
        <dbReference type="ARBA" id="ARBA00022801"/>
    </source>
</evidence>
<reference evidence="7" key="2">
    <citation type="submission" date="2020-09" db="EMBL/GenBank/DDBJ databases">
        <authorList>
            <person name="Sun Q."/>
            <person name="Zhou Y."/>
        </authorList>
    </citation>
    <scope>NUCLEOTIDE SEQUENCE</scope>
    <source>
        <strain evidence="7">CGMCC 1.15763</strain>
    </source>
</reference>
<organism evidence="7 8">
    <name type="scientific">Polaribacter pacificus</name>
    <dbReference type="NCBI Taxonomy" id="1775173"/>
    <lineage>
        <taxon>Bacteria</taxon>
        <taxon>Pseudomonadati</taxon>
        <taxon>Bacteroidota</taxon>
        <taxon>Flavobacteriia</taxon>
        <taxon>Flavobacteriales</taxon>
        <taxon>Flavobacteriaceae</taxon>
    </lineage>
</organism>
<dbReference type="CDD" id="cd07560">
    <property type="entry name" value="Peptidase_S41_CPP"/>
    <property type="match status" value="1"/>
</dbReference>
<dbReference type="AlphaFoldDB" id="A0A917HVX1"/>
<protein>
    <submittedName>
        <fullName evidence="7">Peptidase S41</fullName>
    </submittedName>
</protein>
<dbReference type="InterPro" id="IPR001478">
    <property type="entry name" value="PDZ"/>
</dbReference>
<dbReference type="SUPFAM" id="SSF50156">
    <property type="entry name" value="PDZ domain-like"/>
    <property type="match status" value="1"/>
</dbReference>
<dbReference type="GO" id="GO:0007165">
    <property type="term" value="P:signal transduction"/>
    <property type="evidence" value="ECO:0007669"/>
    <property type="project" value="TreeGrafter"/>
</dbReference>
<dbReference type="InterPro" id="IPR029045">
    <property type="entry name" value="ClpP/crotonase-like_dom_sf"/>
</dbReference>
<name>A0A917HVX1_9FLAO</name>
<gene>
    <name evidence="7" type="primary">prc</name>
    <name evidence="7" type="ORF">GCM10011416_08470</name>
</gene>
<dbReference type="Pfam" id="PF03572">
    <property type="entry name" value="Peptidase_S41"/>
    <property type="match status" value="1"/>
</dbReference>
<keyword evidence="2 5" id="KW-0645">Protease</keyword>
<dbReference type="PANTHER" id="PTHR32060">
    <property type="entry name" value="TAIL-SPECIFIC PROTEASE"/>
    <property type="match status" value="1"/>
</dbReference>
<dbReference type="PANTHER" id="PTHR32060:SF30">
    <property type="entry name" value="CARBOXY-TERMINAL PROCESSING PROTEASE CTPA"/>
    <property type="match status" value="1"/>
</dbReference>
<dbReference type="InterPro" id="IPR036034">
    <property type="entry name" value="PDZ_sf"/>
</dbReference>
<dbReference type="Gene3D" id="3.90.226.10">
    <property type="entry name" value="2-enoyl-CoA Hydratase, Chain A, domain 1"/>
    <property type="match status" value="1"/>
</dbReference>
<dbReference type="SMART" id="SM00228">
    <property type="entry name" value="PDZ"/>
    <property type="match status" value="1"/>
</dbReference>
<dbReference type="GO" id="GO:0006508">
    <property type="term" value="P:proteolysis"/>
    <property type="evidence" value="ECO:0007669"/>
    <property type="project" value="UniProtKB-KW"/>
</dbReference>
<dbReference type="Gene3D" id="3.30.750.44">
    <property type="match status" value="1"/>
</dbReference>
<reference evidence="7" key="1">
    <citation type="journal article" date="2014" name="Int. J. Syst. Evol. Microbiol.">
        <title>Complete genome sequence of Corynebacterium casei LMG S-19264T (=DSM 44701T), isolated from a smear-ripened cheese.</title>
        <authorList>
            <consortium name="US DOE Joint Genome Institute (JGI-PGF)"/>
            <person name="Walter F."/>
            <person name="Albersmeier A."/>
            <person name="Kalinowski J."/>
            <person name="Ruckert C."/>
        </authorList>
    </citation>
    <scope>NUCLEOTIDE SEQUENCE</scope>
    <source>
        <strain evidence="7">CGMCC 1.15763</strain>
    </source>
</reference>
<dbReference type="Pfam" id="PF13180">
    <property type="entry name" value="PDZ_2"/>
    <property type="match status" value="1"/>
</dbReference>
<keyword evidence="3 5" id="KW-0378">Hydrolase</keyword>
<evidence type="ECO:0000313" key="8">
    <source>
        <dbReference type="Proteomes" id="UP000633278"/>
    </source>
</evidence>
<comment type="caution">
    <text evidence="7">The sequence shown here is derived from an EMBL/GenBank/DDBJ whole genome shotgun (WGS) entry which is preliminary data.</text>
</comment>
<feature type="domain" description="PDZ" evidence="6">
    <location>
        <begin position="81"/>
        <end position="149"/>
    </location>
</feature>
<dbReference type="InterPro" id="IPR005151">
    <property type="entry name" value="Tail-specific_protease"/>
</dbReference>
<dbReference type="GO" id="GO:0008236">
    <property type="term" value="F:serine-type peptidase activity"/>
    <property type="evidence" value="ECO:0007669"/>
    <property type="project" value="UniProtKB-KW"/>
</dbReference>
<dbReference type="GO" id="GO:0004175">
    <property type="term" value="F:endopeptidase activity"/>
    <property type="evidence" value="ECO:0007669"/>
    <property type="project" value="TreeGrafter"/>
</dbReference>
<dbReference type="PROSITE" id="PS50106">
    <property type="entry name" value="PDZ"/>
    <property type="match status" value="1"/>
</dbReference>
<dbReference type="InterPro" id="IPR004447">
    <property type="entry name" value="Peptidase_S41A"/>
</dbReference>
<evidence type="ECO:0000256" key="5">
    <source>
        <dbReference type="RuleBase" id="RU004404"/>
    </source>
</evidence>
<accession>A0A917HVX1</accession>
<dbReference type="CDD" id="cd06782">
    <property type="entry name" value="cpPDZ_CPP-like"/>
    <property type="match status" value="1"/>
</dbReference>
<evidence type="ECO:0000259" key="6">
    <source>
        <dbReference type="PROSITE" id="PS50106"/>
    </source>
</evidence>
<proteinExistence type="inferred from homology"/>
<sequence>MKATRTKKIILITLLAIGFASFTFQSKFFEVAKQIEIYTSLFKELNMYYVNEINPAELTTKAIKNTLENLDPYTNYYNEQEVEAAKIRSEGEYGGIGATVRSNQNEITVVSVFKGLSANKAGIEIGDVIVKINNQSLNELKDEDVSGLLLGIPGSEVSLQILRGNKALNFTLKREEIAVNPVPFYDMISDDTGYIVLTAFNEKAAEEVKKAFLNLKERGLKKLIFDLRGNPGGSLMESIRISNFFLPQKSIIVSTKAKIKKWSNIYTAQEEAIDLETPIVVLINGRSASASEIVAGALQDYDRAVIMGQRSYGKGLVQRYRPLSYGTQLKVTISKYYTPSGRCIQELDYANRLPNGDVPKFSDQGINQFTTKNGRTVFDGGGILPDIKLGLSELNKETELLLQTPALFNFAGVYKTQNPSLTAWEAYQVSESDFQKFINYLKDDTSFVSEQERSFKEAFQSINTEDSKSISKDYGRLMASLKENKLNAITQNKEQVKSVLKELIVERYGYESGVYSNKIKTDKTIQEALSLLNNDKQYTAVLSPKK</sequence>
<keyword evidence="8" id="KW-1185">Reference proteome</keyword>
<dbReference type="Proteomes" id="UP000633278">
    <property type="component" value="Unassembled WGS sequence"/>
</dbReference>
<evidence type="ECO:0000256" key="1">
    <source>
        <dbReference type="ARBA" id="ARBA00009179"/>
    </source>
</evidence>
<comment type="similarity">
    <text evidence="1 5">Belongs to the peptidase S41A family.</text>
</comment>
<dbReference type="NCBIfam" id="TIGR00225">
    <property type="entry name" value="prc"/>
    <property type="match status" value="1"/>
</dbReference>
<dbReference type="SMART" id="SM00245">
    <property type="entry name" value="TSPc"/>
    <property type="match status" value="1"/>
</dbReference>